<dbReference type="Gene3D" id="2.40.160.10">
    <property type="entry name" value="Porin"/>
    <property type="match status" value="1"/>
</dbReference>
<name>A0ABT7HRM7_9BACT</name>
<sequence length="383" mass="42769">MRSSLVLALVLCGVASGQTLEEAFKNGKASGDISAYYESRHVDSGKKSVYYNDTAWAVGSVGLNYQTDDFRNFKFGVGFRGAAPFYEKDKNYDTGHGKGDSTERFYEHNRAVVSNLYLQYNAYDTLIKVGRQNMSFDWVSKLNDGVSIINNSFANLTLDAFYTKSRGKAQVNEMIKIKKINENRGLFGAGASYKFDSGFGIRAYAMYADELFFGSGAKILYDKNLSDDLSFGGFLHYAKSSEKNADDGLAFEALSYVKFSDIKLSLGYAQSGKKNGWGSFNIAGDKIVQFEEGDVMYERDAKTYYAMVSTKIQKLDISAIYGTTSYKIKGGDNTKYTQDEVSLWLNYPILKDLSVFATFDKTFKAQPYYPSLTQLSLGLSYSF</sequence>
<dbReference type="NCBIfam" id="NF033923">
    <property type="entry name" value="opr_proin_2"/>
    <property type="match status" value="1"/>
</dbReference>
<comment type="caution">
    <text evidence="1">The sequence shown here is derived from an EMBL/GenBank/DDBJ whole genome shotgun (WGS) entry which is preliminary data.</text>
</comment>
<reference evidence="1" key="1">
    <citation type="submission" date="2022-08" db="EMBL/GenBank/DDBJ databases">
        <authorList>
            <person name="Wang H."/>
        </authorList>
    </citation>
    <scope>NUCLEOTIDE SEQUENCE</scope>
    <source>
        <strain evidence="1">PS10</strain>
    </source>
</reference>
<organism evidence="1 2">
    <name type="scientific">Campylobacter gastrosuis</name>
    <dbReference type="NCBI Taxonomy" id="2974576"/>
    <lineage>
        <taxon>Bacteria</taxon>
        <taxon>Pseudomonadati</taxon>
        <taxon>Campylobacterota</taxon>
        <taxon>Epsilonproteobacteria</taxon>
        <taxon>Campylobacterales</taxon>
        <taxon>Campylobacteraceae</taxon>
        <taxon>Campylobacter</taxon>
    </lineage>
</organism>
<dbReference type="Proteomes" id="UP001173801">
    <property type="component" value="Unassembled WGS sequence"/>
</dbReference>
<accession>A0ABT7HRM7</accession>
<dbReference type="NCBIfam" id="NF033922">
    <property type="entry name" value="opr_porin_1"/>
    <property type="match status" value="1"/>
</dbReference>
<proteinExistence type="predicted"/>
<gene>
    <name evidence="1" type="ORF">NYG85_09360</name>
</gene>
<reference evidence="1" key="2">
    <citation type="journal article" date="2023" name="Microorganisms">
        <title>Isolation and Genomic Characteristics of Cat-Borne Campylobacter felis sp. nov. and Sheep-Borne Campylobacter ovis sp. nov.</title>
        <authorList>
            <person name="Wang H."/>
            <person name="Li Y."/>
            <person name="Gu Y."/>
            <person name="Zhou G."/>
            <person name="Chen X."/>
            <person name="Zhang X."/>
            <person name="Shao Z."/>
            <person name="Zhang J."/>
            <person name="Zhang M."/>
        </authorList>
    </citation>
    <scope>NUCLEOTIDE SEQUENCE</scope>
    <source>
        <strain evidence="1">PS10</strain>
    </source>
</reference>
<evidence type="ECO:0000313" key="2">
    <source>
        <dbReference type="Proteomes" id="UP001173801"/>
    </source>
</evidence>
<evidence type="ECO:0000313" key="1">
    <source>
        <dbReference type="EMBL" id="MDL0089564.1"/>
    </source>
</evidence>
<keyword evidence="2" id="KW-1185">Reference proteome</keyword>
<dbReference type="InterPro" id="IPR023614">
    <property type="entry name" value="Porin_dom_sf"/>
</dbReference>
<dbReference type="SUPFAM" id="SSF56935">
    <property type="entry name" value="Porins"/>
    <property type="match status" value="1"/>
</dbReference>
<protein>
    <submittedName>
        <fullName evidence="1">Opr family porin</fullName>
    </submittedName>
</protein>
<dbReference type="EMBL" id="JANURM010000015">
    <property type="protein sequence ID" value="MDL0089564.1"/>
    <property type="molecule type" value="Genomic_DNA"/>
</dbReference>
<dbReference type="RefSeq" id="WP_284938251.1">
    <property type="nucleotide sequence ID" value="NZ_JANURM010000015.1"/>
</dbReference>